<keyword evidence="2" id="KW-1185">Reference proteome</keyword>
<organism evidence="1 2">
    <name type="scientific">Bacillus oleivorans</name>
    <dbReference type="NCBI Taxonomy" id="1448271"/>
    <lineage>
        <taxon>Bacteria</taxon>
        <taxon>Bacillati</taxon>
        <taxon>Bacillota</taxon>
        <taxon>Bacilli</taxon>
        <taxon>Bacillales</taxon>
        <taxon>Bacillaceae</taxon>
        <taxon>Bacillus</taxon>
    </lineage>
</organism>
<protein>
    <recommendedName>
        <fullName evidence="3">DUF2281 domain-containing protein</fullName>
    </recommendedName>
</protein>
<accession>A0A285D5R1</accession>
<sequence length="73" mass="8675">MSNNLWNIMEEIFKLAKRNQEFLRLYDQLPDDAIKSVLDFIEYLSSKDQLSIKQREHESLTVVENGIMDSRNL</sequence>
<evidence type="ECO:0000313" key="2">
    <source>
        <dbReference type="Proteomes" id="UP000219546"/>
    </source>
</evidence>
<evidence type="ECO:0000313" key="1">
    <source>
        <dbReference type="EMBL" id="SNX75142.1"/>
    </source>
</evidence>
<dbReference type="RefSeq" id="WP_097160299.1">
    <property type="nucleotide sequence ID" value="NZ_JBEPMQ010000014.1"/>
</dbReference>
<gene>
    <name evidence="1" type="ORF">SAMN05877753_11128</name>
</gene>
<reference evidence="1 2" key="1">
    <citation type="submission" date="2017-08" db="EMBL/GenBank/DDBJ databases">
        <authorList>
            <person name="de Groot N.N."/>
        </authorList>
    </citation>
    <scope>NUCLEOTIDE SEQUENCE [LARGE SCALE GENOMIC DNA]</scope>
    <source>
        <strain evidence="1 2">JC228</strain>
    </source>
</reference>
<evidence type="ECO:0008006" key="3">
    <source>
        <dbReference type="Google" id="ProtNLM"/>
    </source>
</evidence>
<proteinExistence type="predicted"/>
<dbReference type="Proteomes" id="UP000219546">
    <property type="component" value="Unassembled WGS sequence"/>
</dbReference>
<dbReference type="EMBL" id="OAOP01000011">
    <property type="protein sequence ID" value="SNX75142.1"/>
    <property type="molecule type" value="Genomic_DNA"/>
</dbReference>
<dbReference type="OrthoDB" id="2665474at2"/>
<name>A0A285D5R1_9BACI</name>
<dbReference type="AlphaFoldDB" id="A0A285D5R1"/>